<evidence type="ECO:0000256" key="4">
    <source>
        <dbReference type="SAM" id="MobiDB-lite"/>
    </source>
</evidence>
<feature type="compositionally biased region" description="Pro residues" evidence="4">
    <location>
        <begin position="719"/>
        <end position="731"/>
    </location>
</feature>
<name>A0ABU1YLP0_ROSSA</name>
<dbReference type="PRINTS" id="PR00862">
    <property type="entry name" value="PROLIGOPTASE"/>
</dbReference>
<protein>
    <submittedName>
        <fullName evidence="8">Prolyl oligopeptidase</fullName>
        <ecNumber evidence="8">3.4.21.26</ecNumber>
    </submittedName>
</protein>
<dbReference type="InterPro" id="IPR023302">
    <property type="entry name" value="Pept_S9A_N"/>
</dbReference>
<dbReference type="PANTHER" id="PTHR42881:SF13">
    <property type="entry name" value="PROLYL ENDOPEPTIDASE"/>
    <property type="match status" value="1"/>
</dbReference>
<evidence type="ECO:0000313" key="8">
    <source>
        <dbReference type="EMBL" id="MDR7269774.1"/>
    </source>
</evidence>
<dbReference type="RefSeq" id="WP_310264869.1">
    <property type="nucleotide sequence ID" value="NZ_JAVDXU010000001.1"/>
</dbReference>
<evidence type="ECO:0000313" key="9">
    <source>
        <dbReference type="Proteomes" id="UP001180453"/>
    </source>
</evidence>
<keyword evidence="1" id="KW-0645">Protease</keyword>
<dbReference type="SUPFAM" id="SSF50993">
    <property type="entry name" value="Peptidase/esterase 'gauge' domain"/>
    <property type="match status" value="1"/>
</dbReference>
<accession>A0ABU1YLP0</accession>
<evidence type="ECO:0000256" key="5">
    <source>
        <dbReference type="SAM" id="SignalP"/>
    </source>
</evidence>
<keyword evidence="5" id="KW-0732">Signal</keyword>
<keyword evidence="2 8" id="KW-0378">Hydrolase</keyword>
<evidence type="ECO:0000256" key="2">
    <source>
        <dbReference type="ARBA" id="ARBA00022801"/>
    </source>
</evidence>
<dbReference type="InterPro" id="IPR051167">
    <property type="entry name" value="Prolyl_oligopep/macrocyclase"/>
</dbReference>
<dbReference type="GO" id="GO:0004252">
    <property type="term" value="F:serine-type endopeptidase activity"/>
    <property type="evidence" value="ECO:0007669"/>
    <property type="project" value="UniProtKB-EC"/>
</dbReference>
<dbReference type="Gene3D" id="3.40.50.1820">
    <property type="entry name" value="alpha/beta hydrolase"/>
    <property type="match status" value="1"/>
</dbReference>
<feature type="signal peptide" evidence="5">
    <location>
        <begin position="1"/>
        <end position="23"/>
    </location>
</feature>
<dbReference type="Pfam" id="PF02897">
    <property type="entry name" value="Peptidase_S9_N"/>
    <property type="match status" value="1"/>
</dbReference>
<organism evidence="8 9">
    <name type="scientific">Roseateles saccharophilus</name>
    <name type="common">Pseudomonas saccharophila</name>
    <dbReference type="NCBI Taxonomy" id="304"/>
    <lineage>
        <taxon>Bacteria</taxon>
        <taxon>Pseudomonadati</taxon>
        <taxon>Pseudomonadota</taxon>
        <taxon>Betaproteobacteria</taxon>
        <taxon>Burkholderiales</taxon>
        <taxon>Sphaerotilaceae</taxon>
        <taxon>Roseateles</taxon>
    </lineage>
</organism>
<dbReference type="Proteomes" id="UP001180453">
    <property type="component" value="Unassembled WGS sequence"/>
</dbReference>
<dbReference type="InterPro" id="IPR001375">
    <property type="entry name" value="Peptidase_S9_cat"/>
</dbReference>
<keyword evidence="9" id="KW-1185">Reference proteome</keyword>
<dbReference type="InterPro" id="IPR002470">
    <property type="entry name" value="Peptidase_S9A"/>
</dbReference>
<evidence type="ECO:0000256" key="3">
    <source>
        <dbReference type="ARBA" id="ARBA00022825"/>
    </source>
</evidence>
<dbReference type="EC" id="3.4.21.26" evidence="8"/>
<evidence type="ECO:0000259" key="6">
    <source>
        <dbReference type="Pfam" id="PF00326"/>
    </source>
</evidence>
<feature type="domain" description="Peptidase S9 prolyl oligopeptidase catalytic" evidence="6">
    <location>
        <begin position="487"/>
        <end position="689"/>
    </location>
</feature>
<proteinExistence type="predicted"/>
<feature type="region of interest" description="Disordered" evidence="4">
    <location>
        <begin position="695"/>
        <end position="731"/>
    </location>
</feature>
<comment type="caution">
    <text evidence="8">The sequence shown here is derived from an EMBL/GenBank/DDBJ whole genome shotgun (WGS) entry which is preliminary data.</text>
</comment>
<dbReference type="PANTHER" id="PTHR42881">
    <property type="entry name" value="PROLYL ENDOPEPTIDASE"/>
    <property type="match status" value="1"/>
</dbReference>
<dbReference type="Gene3D" id="2.130.10.120">
    <property type="entry name" value="Prolyl oligopeptidase, N-terminal domain"/>
    <property type="match status" value="1"/>
</dbReference>
<gene>
    <name evidence="8" type="ORF">J2X20_002403</name>
</gene>
<feature type="chain" id="PRO_5045212934" evidence="5">
    <location>
        <begin position="24"/>
        <end position="731"/>
    </location>
</feature>
<dbReference type="InterPro" id="IPR029058">
    <property type="entry name" value="AB_hydrolase_fold"/>
</dbReference>
<evidence type="ECO:0000259" key="7">
    <source>
        <dbReference type="Pfam" id="PF02897"/>
    </source>
</evidence>
<feature type="domain" description="Peptidase S9A N-terminal" evidence="7">
    <location>
        <begin position="17"/>
        <end position="405"/>
    </location>
</feature>
<keyword evidence="3" id="KW-0720">Serine protease</keyword>
<dbReference type="EMBL" id="JAVDXU010000001">
    <property type="protein sequence ID" value="MDR7269774.1"/>
    <property type="molecule type" value="Genomic_DNA"/>
</dbReference>
<evidence type="ECO:0000256" key="1">
    <source>
        <dbReference type="ARBA" id="ARBA00022670"/>
    </source>
</evidence>
<dbReference type="Pfam" id="PF00326">
    <property type="entry name" value="Peptidase_S9"/>
    <property type="match status" value="1"/>
</dbReference>
<sequence>MRALALMLAANLAAAATPPADMADPYRWLEDVDGERALTWVRAQQPTLSPVLQSPGFAKLEAELAEVMASPARLAPAEQLGRHVYNFWRDAEHPRGIWRRSAPEDYLKGQPRWETVLDVDRLAKSEDERWVWAGANCLAPQARRCLVNLSRGGGDAHVLREFDTVEGRFVTAGEGGFALPEAKGGAGWVDADTLGVYTDFGAGSLTRSGYPRQLKLWKRGTSLADANLLLEGDVDEVGFWAWGEHLGGRQQFVLERRTSFFAGKQYLLRDGKLVELPKPDDAQAQLFGGQALVELRSDWGAYPAGAVIATPLQAWLDGRPKFTLLHDPARDGALQSLVPLRDALLIVSMQDVRQQLAEWRPAGQQWQRRAVPTGELESLSVMALAGQTSNRYLLTRSSFLQPARLEAAQVGQAKRAALQQLPAFFDTEGLEVRQLHARSADGTSIPYFIVAPRGPVPDGGRPTLLYGYGGFEISMRPAYNGILGRAWLARGGVYVLANLRGGGEFGPRWHQAALREQRQRSFDDFIAVAEDLQRRGITRPDKLGIMGGSLGGLLTSVALVQRPELFGAVVSQVPLTDMRRYHEMLAGASWIEEYGNPDIPAQWDYIGKYSPYHNATADKRYPPVLYTSSTRDDRVHPGHARKMVARLQEQGHEVLYWENTEGGHAGASTPAQQARLWALSYGFLQQRLAGGLLQQPTSTASAVHAAPPGPLRERAPASPTTPPSPPPRGGH</sequence>
<dbReference type="SUPFAM" id="SSF53474">
    <property type="entry name" value="alpha/beta-Hydrolases"/>
    <property type="match status" value="1"/>
</dbReference>
<reference evidence="8 9" key="1">
    <citation type="submission" date="2023-07" db="EMBL/GenBank/DDBJ databases">
        <title>Sorghum-associated microbial communities from plants grown in Nebraska, USA.</title>
        <authorList>
            <person name="Schachtman D."/>
        </authorList>
    </citation>
    <scope>NUCLEOTIDE SEQUENCE [LARGE SCALE GENOMIC DNA]</scope>
    <source>
        <strain evidence="8 9">BE314</strain>
    </source>
</reference>